<evidence type="ECO:0000256" key="3">
    <source>
        <dbReference type="ARBA" id="ARBA00022485"/>
    </source>
</evidence>
<dbReference type="SMART" id="SM00926">
    <property type="entry name" value="Molybdop_Fe4S4"/>
    <property type="match status" value="1"/>
</dbReference>
<dbReference type="PROSITE" id="PS00643">
    <property type="entry name" value="COMPLEX1_75K_3"/>
    <property type="match status" value="1"/>
</dbReference>
<dbReference type="InterPro" id="IPR006656">
    <property type="entry name" value="Mopterin_OxRdtase"/>
</dbReference>
<dbReference type="SMART" id="SM00929">
    <property type="entry name" value="NADH-G_4Fe-4S_3"/>
    <property type="match status" value="1"/>
</dbReference>
<evidence type="ECO:0000256" key="1">
    <source>
        <dbReference type="ARBA" id="ARBA00001966"/>
    </source>
</evidence>
<gene>
    <name evidence="18" type="primary">nuoG</name>
    <name evidence="18" type="ORF">GCM10010502_39210</name>
</gene>
<dbReference type="Pfam" id="PF13510">
    <property type="entry name" value="Fer2_4"/>
    <property type="match status" value="1"/>
</dbReference>
<evidence type="ECO:0000256" key="14">
    <source>
        <dbReference type="SAM" id="MobiDB-lite"/>
    </source>
</evidence>
<comment type="function">
    <text evidence="12">NDH-1 shuttles electrons from NADH, via FMN and iron-sulfur (Fe-S) centers, to quinones in the respiratory chain. The immediate electron acceptor for the enzyme in this species is believed to be menaquinone. Couples the redox reaction to proton translocation (for every two electrons transferred, four hydrogen ions are translocated across the cytoplasmic membrane), and thus conserves the redox energy in a proton gradient.</text>
</comment>
<comment type="caution">
    <text evidence="18">The sequence shown here is derived from an EMBL/GenBank/DDBJ whole genome shotgun (WGS) entry which is preliminary data.</text>
</comment>
<keyword evidence="9 13" id="KW-0411">Iron-sulfur</keyword>
<dbReference type="NCBIfam" id="NF005895">
    <property type="entry name" value="PRK07860.1"/>
    <property type="match status" value="1"/>
</dbReference>
<dbReference type="EMBL" id="BMUB01000008">
    <property type="protein sequence ID" value="GGU83286.1"/>
    <property type="molecule type" value="Genomic_DNA"/>
</dbReference>
<dbReference type="FunFam" id="3.10.20.740:FF:000001">
    <property type="entry name" value="NADH-quinone oxidoreductase subunit G"/>
    <property type="match status" value="1"/>
</dbReference>
<sequence>MTITEPTASRSDDTAVELVTLTIDGVEVKVPKGTLVIRAAETIGTQIPRFCDHPLLDPAGACRQCIVEIEGQRKPVASCTIPVAEGMVVRTQLSSPVAEKAQRGVMELLLINHPLDCPVCDKGGECPLQNQAMSTGDADSRFEGMKRTYEKPVPISSQVLLDRERCVLCARCTRFSQQIAGDPFIDLVERGALQQVGTGEGDDFESYFSGNTIQICPVGALTSAAYRFRSRPFDLTSSPSVCEHCASGCAQRTDHRRGKVLRRLAGEDPAVNEEWNCDKGRFAFRYAQQRDRLTTPLVRVDGELVPASWPEALARAAEGLRGARAGVLAGGRVTVEDAYAYAKFARVVLGTNDVDFRARPHSGEEADFLAAAVAGRGVDVDGTGLSYERLEQAPAVLLAGFEPEEESPIVFLRLRKASRAKGMKVFSVAAFASRGLAKLRGALLPAAPGTEPEWFAALAADEPLNDDAGRVAELLRRPGAVILAGERLASVPGALTAVLRLAQATGAELAWVPRRAGERGAVEAGALPGLLPGGRPVAAAAARAEAAAVWGVAELPSRPGRDTGQILTAAVQGDLDALLVGGVDPEDLSDPALAVEALAAAFVVSLELRPSAVTERADVVLPVAAVAEKAGTFLDWEGRVRMFEAALKPDQQMGRHLQSDLRVLSMLADALGHRLGLTDVRAARLELDRFEPWRGDRAAAPAAHPGVLPRPATGQAVLAGWRLLLDRGSLQEGDPHLAGTRHRAVARLSAATAKEVGALVTGSQGVGAEAAGALRLTGPAGSLVLPLEVTESVPDRTVWIPLNSTPGGAHRALGTTVGHLVTIAAAELEQAGSAAVAGTGTATGSAAGAGTGIGSAAGSAAASGAREGEVR</sequence>
<dbReference type="SUPFAM" id="SSF53706">
    <property type="entry name" value="Formate dehydrogenase/DMSO reductase, domains 1-3"/>
    <property type="match status" value="1"/>
</dbReference>
<dbReference type="Gene3D" id="3.10.20.740">
    <property type="match status" value="1"/>
</dbReference>
<dbReference type="Pfam" id="PF00384">
    <property type="entry name" value="Molybdopterin"/>
    <property type="match status" value="1"/>
</dbReference>
<dbReference type="GeneID" id="97486967"/>
<dbReference type="PROSITE" id="PS51839">
    <property type="entry name" value="4FE4S_HC3"/>
    <property type="match status" value="1"/>
</dbReference>
<feature type="compositionally biased region" description="Low complexity" evidence="14">
    <location>
        <begin position="856"/>
        <end position="865"/>
    </location>
</feature>
<dbReference type="GO" id="GO:0051537">
    <property type="term" value="F:2 iron, 2 sulfur cluster binding"/>
    <property type="evidence" value="ECO:0007669"/>
    <property type="project" value="UniProtKB-UniRule"/>
</dbReference>
<dbReference type="KEGG" id="kau:B6264_09015"/>
<dbReference type="Proteomes" id="UP000610124">
    <property type="component" value="Unassembled WGS sequence"/>
</dbReference>
<evidence type="ECO:0000256" key="11">
    <source>
        <dbReference type="ARBA" id="ARBA00047712"/>
    </source>
</evidence>
<evidence type="ECO:0000256" key="8">
    <source>
        <dbReference type="ARBA" id="ARBA00023004"/>
    </source>
</evidence>
<dbReference type="Gene3D" id="3.40.228.10">
    <property type="entry name" value="Dimethylsulfoxide Reductase, domain 2"/>
    <property type="match status" value="1"/>
</dbReference>
<proteinExistence type="inferred from homology"/>
<evidence type="ECO:0000256" key="6">
    <source>
        <dbReference type="ARBA" id="ARBA00022723"/>
    </source>
</evidence>
<dbReference type="SUPFAM" id="SSF54862">
    <property type="entry name" value="4Fe-4S ferredoxins"/>
    <property type="match status" value="1"/>
</dbReference>
<feature type="domain" description="4Fe-4S Mo/W bis-MGD-type" evidence="16">
    <location>
        <begin position="235"/>
        <end position="291"/>
    </location>
</feature>
<dbReference type="GO" id="GO:0051539">
    <property type="term" value="F:4 iron, 4 sulfur cluster binding"/>
    <property type="evidence" value="ECO:0007669"/>
    <property type="project" value="UniProtKB-KW"/>
</dbReference>
<keyword evidence="5 13" id="KW-0874">Quinone</keyword>
<dbReference type="NCBIfam" id="TIGR01973">
    <property type="entry name" value="NuoG"/>
    <property type="match status" value="1"/>
</dbReference>
<dbReference type="PROSITE" id="PS51085">
    <property type="entry name" value="2FE2S_FER_2"/>
    <property type="match status" value="1"/>
</dbReference>
<feature type="domain" description="2Fe-2S ferredoxin-type" evidence="15">
    <location>
        <begin position="17"/>
        <end position="95"/>
    </location>
</feature>
<dbReference type="AlphaFoldDB" id="A0A8H9HT64"/>
<comment type="cofactor">
    <cofactor evidence="1 13">
        <name>[4Fe-4S] cluster</name>
        <dbReference type="ChEBI" id="CHEBI:49883"/>
    </cofactor>
</comment>
<keyword evidence="10 13" id="KW-0520">NAD</keyword>
<accession>A0A8H9HT64</accession>
<dbReference type="GO" id="GO:0046872">
    <property type="term" value="F:metal ion binding"/>
    <property type="evidence" value="ECO:0007669"/>
    <property type="project" value="UniProtKB-UniRule"/>
</dbReference>
<dbReference type="PROSITE" id="PS00642">
    <property type="entry name" value="COMPLEX1_75K_2"/>
    <property type="match status" value="1"/>
</dbReference>
<dbReference type="Pfam" id="PF10588">
    <property type="entry name" value="NADH-G_4Fe-4S_3"/>
    <property type="match status" value="1"/>
</dbReference>
<dbReference type="Pfam" id="PF04879">
    <property type="entry name" value="Molybdop_Fe4S4"/>
    <property type="match status" value="1"/>
</dbReference>
<dbReference type="Gene3D" id="3.40.50.740">
    <property type="match status" value="2"/>
</dbReference>
<dbReference type="GO" id="GO:0048038">
    <property type="term" value="F:quinone binding"/>
    <property type="evidence" value="ECO:0007669"/>
    <property type="project" value="UniProtKB-UniRule"/>
</dbReference>
<keyword evidence="7 13" id="KW-1278">Translocase</keyword>
<dbReference type="InterPro" id="IPR036010">
    <property type="entry name" value="2Fe-2S_ferredoxin-like_sf"/>
</dbReference>
<dbReference type="InterPro" id="IPR000283">
    <property type="entry name" value="NADH_UbQ_OxRdtase_75kDa_su_CS"/>
</dbReference>
<evidence type="ECO:0000256" key="13">
    <source>
        <dbReference type="RuleBase" id="RU003525"/>
    </source>
</evidence>
<dbReference type="InterPro" id="IPR006963">
    <property type="entry name" value="Mopterin_OxRdtase_4Fe-4S_dom"/>
</dbReference>
<evidence type="ECO:0000256" key="4">
    <source>
        <dbReference type="ARBA" id="ARBA00022714"/>
    </source>
</evidence>
<evidence type="ECO:0000259" key="15">
    <source>
        <dbReference type="PROSITE" id="PS51085"/>
    </source>
</evidence>
<dbReference type="InterPro" id="IPR054351">
    <property type="entry name" value="NADH_UbQ_OxRdtase_ferredoxin"/>
</dbReference>
<reference evidence="18" key="2">
    <citation type="submission" date="2020-09" db="EMBL/GenBank/DDBJ databases">
        <authorList>
            <person name="Sun Q."/>
            <person name="Ohkuma M."/>
        </authorList>
    </citation>
    <scope>NUCLEOTIDE SEQUENCE</scope>
    <source>
        <strain evidence="18">JCM 4434</strain>
    </source>
</reference>
<dbReference type="PANTHER" id="PTHR43105">
    <property type="entry name" value="RESPIRATORY NITRATE REDUCTASE"/>
    <property type="match status" value="1"/>
</dbReference>
<dbReference type="FunFam" id="2.20.25.90:FF:000002">
    <property type="entry name" value="NADH-quinone oxidoreductase"/>
    <property type="match status" value="1"/>
</dbReference>
<dbReference type="PROSITE" id="PS51669">
    <property type="entry name" value="4FE4S_MOW_BIS_MGD"/>
    <property type="match status" value="1"/>
</dbReference>
<dbReference type="Gene3D" id="3.30.70.20">
    <property type="match status" value="1"/>
</dbReference>
<dbReference type="GO" id="GO:0008137">
    <property type="term" value="F:NADH dehydrogenase (ubiquinone) activity"/>
    <property type="evidence" value="ECO:0007669"/>
    <property type="project" value="UniProtKB-UniRule"/>
</dbReference>
<reference evidence="18" key="1">
    <citation type="journal article" date="2014" name="Int. J. Syst. Evol. Microbiol.">
        <title>Complete genome sequence of Corynebacterium casei LMG S-19264T (=DSM 44701T), isolated from a smear-ripened cheese.</title>
        <authorList>
            <consortium name="US DOE Joint Genome Institute (JGI-PGF)"/>
            <person name="Walter F."/>
            <person name="Albersmeier A."/>
            <person name="Kalinowski J."/>
            <person name="Ruckert C."/>
        </authorList>
    </citation>
    <scope>NUCLEOTIDE SEQUENCE</scope>
    <source>
        <strain evidence="18">JCM 4434</strain>
    </source>
</reference>
<evidence type="ECO:0000256" key="7">
    <source>
        <dbReference type="ARBA" id="ARBA00022967"/>
    </source>
</evidence>
<dbReference type="FunFam" id="3.30.70.20:FF:000016">
    <property type="entry name" value="NADH-quinone oxidoreductase"/>
    <property type="match status" value="1"/>
</dbReference>
<keyword evidence="6 13" id="KW-0479">Metal-binding</keyword>
<keyword evidence="3 13" id="KW-0004">4Fe-4S</keyword>
<dbReference type="OrthoDB" id="9810782at2"/>
<dbReference type="InterPro" id="IPR010228">
    <property type="entry name" value="NADH_UbQ_OxRdtase_Gsu"/>
</dbReference>
<comment type="function">
    <text evidence="13">NDH-1 shuttles electrons from NADH, via FMN and iron-sulfur (Fe-S) centers, to quinones in the respiratory chain. Couples the redox reaction to proton translocation (for every two electrons transferred, four hydrogen ions are translocated across the cytoplasmic membrane), and thus conserves the redox energy in a proton gradient.</text>
</comment>
<dbReference type="Pfam" id="PF22117">
    <property type="entry name" value="Fer4_Nqo3"/>
    <property type="match status" value="1"/>
</dbReference>
<evidence type="ECO:0000259" key="17">
    <source>
        <dbReference type="PROSITE" id="PS51839"/>
    </source>
</evidence>
<dbReference type="PANTHER" id="PTHR43105:SF12">
    <property type="entry name" value="NADH-QUINONE OXIDOREDUCTASE SUBUNIT G"/>
    <property type="match status" value="1"/>
</dbReference>
<comment type="cofactor">
    <cofactor evidence="13">
        <name>[2Fe-2S] cluster</name>
        <dbReference type="ChEBI" id="CHEBI:190135"/>
    </cofactor>
    <text evidence="13">Binds 1 [2Fe-2S] cluster per subunit.</text>
</comment>
<dbReference type="InterPro" id="IPR019574">
    <property type="entry name" value="NADH_UbQ_OxRdtase_Gsu_4Fe4S-bd"/>
</dbReference>
<evidence type="ECO:0000259" key="16">
    <source>
        <dbReference type="PROSITE" id="PS51669"/>
    </source>
</evidence>
<feature type="region of interest" description="Disordered" evidence="14">
    <location>
        <begin position="847"/>
        <end position="871"/>
    </location>
</feature>
<evidence type="ECO:0000256" key="10">
    <source>
        <dbReference type="ARBA" id="ARBA00023027"/>
    </source>
</evidence>
<dbReference type="EC" id="7.1.1.-" evidence="13"/>
<protein>
    <recommendedName>
        <fullName evidence="13">NADH-quinone oxidoreductase</fullName>
        <ecNumber evidence="13">7.1.1.-</ecNumber>
    </recommendedName>
</protein>
<name>A0A8H9HT64_KITAU</name>
<evidence type="ECO:0000313" key="18">
    <source>
        <dbReference type="EMBL" id="GGU83286.1"/>
    </source>
</evidence>
<evidence type="ECO:0000256" key="9">
    <source>
        <dbReference type="ARBA" id="ARBA00023014"/>
    </source>
</evidence>
<dbReference type="InterPro" id="IPR050123">
    <property type="entry name" value="Prok_molybdopt-oxidoreductase"/>
</dbReference>
<dbReference type="SUPFAM" id="SSF54292">
    <property type="entry name" value="2Fe-2S ferredoxin-like"/>
    <property type="match status" value="1"/>
</dbReference>
<dbReference type="GO" id="GO:0003954">
    <property type="term" value="F:NADH dehydrogenase activity"/>
    <property type="evidence" value="ECO:0007669"/>
    <property type="project" value="TreeGrafter"/>
</dbReference>
<organism evidence="18 19">
    <name type="scientific">Kitasatospora aureofaciens</name>
    <name type="common">Streptomyces aureofaciens</name>
    <dbReference type="NCBI Taxonomy" id="1894"/>
    <lineage>
        <taxon>Bacteria</taxon>
        <taxon>Bacillati</taxon>
        <taxon>Actinomycetota</taxon>
        <taxon>Actinomycetes</taxon>
        <taxon>Kitasatosporales</taxon>
        <taxon>Streptomycetaceae</taxon>
        <taxon>Kitasatospora</taxon>
    </lineage>
</organism>
<keyword evidence="8 13" id="KW-0408">Iron</keyword>
<dbReference type="InterPro" id="IPR001041">
    <property type="entry name" value="2Fe-2S_ferredoxin-type"/>
</dbReference>
<comment type="catalytic activity">
    <reaction evidence="11 13">
        <text>a quinone + NADH + 5 H(+)(in) = a quinol + NAD(+) + 4 H(+)(out)</text>
        <dbReference type="Rhea" id="RHEA:57888"/>
        <dbReference type="ChEBI" id="CHEBI:15378"/>
        <dbReference type="ChEBI" id="CHEBI:24646"/>
        <dbReference type="ChEBI" id="CHEBI:57540"/>
        <dbReference type="ChEBI" id="CHEBI:57945"/>
        <dbReference type="ChEBI" id="CHEBI:132124"/>
    </reaction>
</comment>
<keyword evidence="4 13" id="KW-0001">2Fe-2S</keyword>
<evidence type="ECO:0000256" key="5">
    <source>
        <dbReference type="ARBA" id="ARBA00022719"/>
    </source>
</evidence>
<dbReference type="GO" id="GO:0042773">
    <property type="term" value="P:ATP synthesis coupled electron transport"/>
    <property type="evidence" value="ECO:0007669"/>
    <property type="project" value="InterPro"/>
</dbReference>
<dbReference type="PROSITE" id="PS00641">
    <property type="entry name" value="COMPLEX1_75K_1"/>
    <property type="match status" value="1"/>
</dbReference>
<evidence type="ECO:0000313" key="19">
    <source>
        <dbReference type="Proteomes" id="UP000610124"/>
    </source>
</evidence>
<feature type="domain" description="4Fe-4S His(Cys)3-ligated-type" evidence="17">
    <location>
        <begin position="97"/>
        <end position="136"/>
    </location>
</feature>
<dbReference type="CDD" id="cd00207">
    <property type="entry name" value="fer2"/>
    <property type="match status" value="1"/>
</dbReference>
<comment type="similarity">
    <text evidence="2 13">Belongs to the complex I 75 kDa subunit family.</text>
</comment>
<evidence type="ECO:0000256" key="12">
    <source>
        <dbReference type="ARBA" id="ARBA00058530"/>
    </source>
</evidence>
<dbReference type="Gene3D" id="2.20.25.90">
    <property type="entry name" value="ADC-like domains"/>
    <property type="match status" value="1"/>
</dbReference>
<dbReference type="GO" id="GO:0016020">
    <property type="term" value="C:membrane"/>
    <property type="evidence" value="ECO:0007669"/>
    <property type="project" value="InterPro"/>
</dbReference>
<evidence type="ECO:0000256" key="2">
    <source>
        <dbReference type="ARBA" id="ARBA00005404"/>
    </source>
</evidence>
<dbReference type="RefSeq" id="WP_078938693.1">
    <property type="nucleotide sequence ID" value="NZ_BMUB01000008.1"/>
</dbReference>